<evidence type="ECO:0000259" key="6">
    <source>
        <dbReference type="Pfam" id="PF05154"/>
    </source>
</evidence>
<dbReference type="AlphaFoldDB" id="A0A1L8MLQ9"/>
<evidence type="ECO:0000256" key="3">
    <source>
        <dbReference type="ARBA" id="ARBA00022989"/>
    </source>
</evidence>
<reference evidence="8" key="1">
    <citation type="submission" date="2016-06" db="EMBL/GenBank/DDBJ databases">
        <authorList>
            <person name="de Vries S.P.W."/>
            <person name="Hadjirin N.F."/>
            <person name="Lay E.M."/>
            <person name="Zadoks R.N."/>
            <person name="Peacock S.J."/>
            <person name="Parkhill J."/>
            <person name="Grant A.J."/>
            <person name="Mcdougall S."/>
            <person name="Holmes M.A."/>
        </authorList>
    </citation>
    <scope>NUCLEOTIDE SEQUENCE [LARGE SCALE GENOMIC DNA]</scope>
    <source>
        <strain evidence="8">NZ1587</strain>
    </source>
</reference>
<organism evidence="7 8">
    <name type="scientific">Streptococcus bovimastitidis</name>
    <dbReference type="NCBI Taxonomy" id="1856638"/>
    <lineage>
        <taxon>Bacteria</taxon>
        <taxon>Bacillati</taxon>
        <taxon>Bacillota</taxon>
        <taxon>Bacilli</taxon>
        <taxon>Lactobacillales</taxon>
        <taxon>Streptococcaceae</taxon>
        <taxon>Streptococcus</taxon>
    </lineage>
</organism>
<proteinExistence type="predicted"/>
<dbReference type="OrthoDB" id="9816361at2"/>
<keyword evidence="4 5" id="KW-0472">Membrane</keyword>
<accession>A0A1L8MLQ9</accession>
<keyword evidence="3 5" id="KW-1133">Transmembrane helix</keyword>
<keyword evidence="8" id="KW-1185">Reference proteome</keyword>
<dbReference type="Proteomes" id="UP000182015">
    <property type="component" value="Unassembled WGS sequence"/>
</dbReference>
<dbReference type="InterPro" id="IPR007829">
    <property type="entry name" value="TM2"/>
</dbReference>
<sequence length="145" mass="16292">MNKIIKIENHITYIGNEHGEFTEIPIENFGFDPHVGDYVEFHKNGEDFIVSKINPVDRLTGGKSSKSKVVAGILALFLGSLGIHWFYLGFTTRAIIRLIIWLIVFWTGFGFVIMAIWALVDGILLLTAKEGSKWHKDSAGLELTD</sequence>
<name>A0A1L8MLQ9_9STRE</name>
<evidence type="ECO:0000256" key="2">
    <source>
        <dbReference type="ARBA" id="ARBA00022692"/>
    </source>
</evidence>
<comment type="caution">
    <text evidence="7">The sequence shown here is derived from an EMBL/GenBank/DDBJ whole genome shotgun (WGS) entry which is preliminary data.</text>
</comment>
<dbReference type="GO" id="GO:0016020">
    <property type="term" value="C:membrane"/>
    <property type="evidence" value="ECO:0007669"/>
    <property type="project" value="UniProtKB-SubCell"/>
</dbReference>
<evidence type="ECO:0000256" key="1">
    <source>
        <dbReference type="ARBA" id="ARBA00004141"/>
    </source>
</evidence>
<evidence type="ECO:0000256" key="4">
    <source>
        <dbReference type="ARBA" id="ARBA00023136"/>
    </source>
</evidence>
<dbReference type="Pfam" id="PF05154">
    <property type="entry name" value="TM2"/>
    <property type="match status" value="1"/>
</dbReference>
<evidence type="ECO:0000256" key="5">
    <source>
        <dbReference type="SAM" id="Phobius"/>
    </source>
</evidence>
<dbReference type="EMBL" id="LZDD01000002">
    <property type="protein sequence ID" value="OJF71697.1"/>
    <property type="molecule type" value="Genomic_DNA"/>
</dbReference>
<feature type="transmembrane region" description="Helical" evidence="5">
    <location>
        <begin position="99"/>
        <end position="126"/>
    </location>
</feature>
<feature type="domain" description="TM2" evidence="6">
    <location>
        <begin position="65"/>
        <end position="123"/>
    </location>
</feature>
<comment type="subcellular location">
    <subcellularLocation>
        <location evidence="1">Membrane</location>
        <topology evidence="1">Multi-pass membrane protein</topology>
    </subcellularLocation>
</comment>
<dbReference type="STRING" id="1856638.A9Q68_06835"/>
<protein>
    <recommendedName>
        <fullName evidence="6">TM2 domain-containing protein</fullName>
    </recommendedName>
</protein>
<gene>
    <name evidence="7" type="ORF">A9Q68_06835</name>
</gene>
<evidence type="ECO:0000313" key="7">
    <source>
        <dbReference type="EMBL" id="OJF71697.1"/>
    </source>
</evidence>
<keyword evidence="2 5" id="KW-0812">Transmembrane</keyword>
<evidence type="ECO:0000313" key="8">
    <source>
        <dbReference type="Proteomes" id="UP000182015"/>
    </source>
</evidence>
<dbReference type="RefSeq" id="WP_071793951.1">
    <property type="nucleotide sequence ID" value="NZ_LZDD01000002.1"/>
</dbReference>
<feature type="transmembrane region" description="Helical" evidence="5">
    <location>
        <begin position="69"/>
        <end position="87"/>
    </location>
</feature>